<gene>
    <name evidence="2" type="ORF">GPUH_LOCUS19327</name>
</gene>
<dbReference type="EMBL" id="UYRT01088326">
    <property type="protein sequence ID" value="VDN33618.1"/>
    <property type="molecule type" value="Genomic_DNA"/>
</dbReference>
<dbReference type="OrthoDB" id="5847517at2759"/>
<feature type="compositionally biased region" description="Pro residues" evidence="1">
    <location>
        <begin position="167"/>
        <end position="182"/>
    </location>
</feature>
<reference evidence="2 3" key="2">
    <citation type="submission" date="2018-11" db="EMBL/GenBank/DDBJ databases">
        <authorList>
            <consortium name="Pathogen Informatics"/>
        </authorList>
    </citation>
    <scope>NUCLEOTIDE SEQUENCE [LARGE SCALE GENOMIC DNA]</scope>
</reference>
<feature type="compositionally biased region" description="Low complexity" evidence="1">
    <location>
        <begin position="118"/>
        <end position="127"/>
    </location>
</feature>
<name>A0A183EED6_9BILA</name>
<sequence length="529" mass="55923">MIVLNPEKGSKELTSLANALKTDENIEKHAAATSLALLLVWHPADHTKPVTRILITANGPTPRIPATRAAPVQNKAPVNEAPIKKVVKQPLTGAALSRPTSAPKKPTAQPLTKPPTTPTTTNRTAHATENKVANKSGRPANDAKKTAAPTTKPKEGAKEKEVIRDAAPPPADLQPAAPPKSPEAPAGTSAALLSPQDPVSPNVPDYSPDAKSPLSPKSPDMPESPFTPQAPGADALYDSIEEPIRDAEPAAPPKSPEAPPAGSPAVVLSPQDPGSPTVPENSPDAKSFPSPKSPDMPESPFAPQVPGADGLLDGIEEPMRVRKISMDYTDEENKVTDELSKMEVETPEKGVDLLDLAPPAYVSQETPLLDSTPLSPPPFAPVSNTSEDDSMISSPTQEDQTTHHDVEEDEASSPAQEQPSHHESEEDEASKKGIIHKSSVQGMLFYEIYALLPQNVNESGDDKSRISPPSLNDIDNGALEHERDKKSKGLGFALISELLSAGAPPFTAGFVSGIVDESPTALQEVFIFF</sequence>
<feature type="region of interest" description="Disordered" evidence="1">
    <location>
        <begin position="458"/>
        <end position="477"/>
    </location>
</feature>
<evidence type="ECO:0000313" key="2">
    <source>
        <dbReference type="EMBL" id="VDN33618.1"/>
    </source>
</evidence>
<dbReference type="Proteomes" id="UP000271098">
    <property type="component" value="Unassembled WGS sequence"/>
</dbReference>
<feature type="compositionally biased region" description="Basic and acidic residues" evidence="1">
    <location>
        <begin position="152"/>
        <end position="164"/>
    </location>
</feature>
<accession>A0A183EED6</accession>
<proteinExistence type="predicted"/>
<protein>
    <submittedName>
        <fullName evidence="4">BRCT domain-containing protein</fullName>
    </submittedName>
</protein>
<feature type="compositionally biased region" description="Basic and acidic residues" evidence="1">
    <location>
        <begin position="331"/>
        <end position="352"/>
    </location>
</feature>
<keyword evidence="3" id="KW-1185">Reference proteome</keyword>
<evidence type="ECO:0000313" key="3">
    <source>
        <dbReference type="Proteomes" id="UP000271098"/>
    </source>
</evidence>
<feature type="compositionally biased region" description="Low complexity" evidence="1">
    <location>
        <begin position="102"/>
        <end position="111"/>
    </location>
</feature>
<feature type="compositionally biased region" description="Pro residues" evidence="1">
    <location>
        <begin position="250"/>
        <end position="262"/>
    </location>
</feature>
<evidence type="ECO:0000313" key="4">
    <source>
        <dbReference type="WBParaSite" id="GPUH_0001935201-mRNA-1"/>
    </source>
</evidence>
<organism evidence="4">
    <name type="scientific">Gongylonema pulchrum</name>
    <dbReference type="NCBI Taxonomy" id="637853"/>
    <lineage>
        <taxon>Eukaryota</taxon>
        <taxon>Metazoa</taxon>
        <taxon>Ecdysozoa</taxon>
        <taxon>Nematoda</taxon>
        <taxon>Chromadorea</taxon>
        <taxon>Rhabditida</taxon>
        <taxon>Spirurina</taxon>
        <taxon>Spiruromorpha</taxon>
        <taxon>Spiruroidea</taxon>
        <taxon>Gongylonematidae</taxon>
        <taxon>Gongylonema</taxon>
    </lineage>
</organism>
<feature type="region of interest" description="Disordered" evidence="1">
    <location>
        <begin position="60"/>
        <end position="432"/>
    </location>
</feature>
<dbReference type="WBParaSite" id="GPUH_0001935201-mRNA-1">
    <property type="protein sequence ID" value="GPUH_0001935201-mRNA-1"/>
    <property type="gene ID" value="GPUH_0001935201"/>
</dbReference>
<evidence type="ECO:0000256" key="1">
    <source>
        <dbReference type="SAM" id="MobiDB-lite"/>
    </source>
</evidence>
<dbReference type="AlphaFoldDB" id="A0A183EED6"/>
<reference evidence="4" key="1">
    <citation type="submission" date="2016-06" db="UniProtKB">
        <authorList>
            <consortium name="WormBaseParasite"/>
        </authorList>
    </citation>
    <scope>IDENTIFICATION</scope>
</reference>
<feature type="compositionally biased region" description="Low complexity" evidence="1">
    <location>
        <begin position="60"/>
        <end position="71"/>
    </location>
</feature>